<reference evidence="1 2" key="1">
    <citation type="submission" date="2019-03" db="EMBL/GenBank/DDBJ databases">
        <title>An improved genome assembly of the fluke Schistosoma japonicum.</title>
        <authorList>
            <person name="Hu W."/>
            <person name="Luo F."/>
            <person name="Yin M."/>
            <person name="Mo X."/>
            <person name="Sun C."/>
            <person name="Wu Q."/>
            <person name="Zhu B."/>
            <person name="Xiang M."/>
            <person name="Wang J."/>
            <person name="Wang Y."/>
            <person name="Zhang T."/>
            <person name="Xu B."/>
            <person name="Zheng H."/>
            <person name="Feng Z."/>
        </authorList>
    </citation>
    <scope>NUCLEOTIDE SEQUENCE [LARGE SCALE GENOMIC DNA]</scope>
    <source>
        <strain evidence="1">HuSjv2</strain>
        <tissue evidence="1">Worms</tissue>
    </source>
</reference>
<proteinExistence type="predicted"/>
<organism evidence="1 2">
    <name type="scientific">Schistosoma japonicum</name>
    <name type="common">Blood fluke</name>
    <dbReference type="NCBI Taxonomy" id="6182"/>
    <lineage>
        <taxon>Eukaryota</taxon>
        <taxon>Metazoa</taxon>
        <taxon>Spiralia</taxon>
        <taxon>Lophotrochozoa</taxon>
        <taxon>Platyhelminthes</taxon>
        <taxon>Trematoda</taxon>
        <taxon>Digenea</taxon>
        <taxon>Strigeidida</taxon>
        <taxon>Schistosomatoidea</taxon>
        <taxon>Schistosomatidae</taxon>
        <taxon>Schistosoma</taxon>
    </lineage>
</organism>
<keyword evidence="2" id="KW-1185">Reference proteome</keyword>
<name>A0A4Z2DFH2_SCHJA</name>
<feature type="non-terminal residue" evidence="1">
    <location>
        <position position="57"/>
    </location>
</feature>
<dbReference type="Proteomes" id="UP000311919">
    <property type="component" value="Unassembled WGS sequence"/>
</dbReference>
<gene>
    <name evidence="1" type="ORF">EWB00_001556</name>
</gene>
<evidence type="ECO:0000313" key="1">
    <source>
        <dbReference type="EMBL" id="TNN15211.1"/>
    </source>
</evidence>
<evidence type="ECO:0000313" key="2">
    <source>
        <dbReference type="Proteomes" id="UP000311919"/>
    </source>
</evidence>
<accession>A0A4Z2DFH2</accession>
<dbReference type="AlphaFoldDB" id="A0A4Z2DFH2"/>
<feature type="non-terminal residue" evidence="1">
    <location>
        <position position="1"/>
    </location>
</feature>
<sequence>PVQTQQQSTDTFIQPALKYTIIFLYTKCTDLNFLFSFRLPGRLKTNGRTWKKQEFFY</sequence>
<protein>
    <submittedName>
        <fullName evidence="1">Uncharacterized protein</fullName>
    </submittedName>
</protein>
<comment type="caution">
    <text evidence="1">The sequence shown here is derived from an EMBL/GenBank/DDBJ whole genome shotgun (WGS) entry which is preliminary data.</text>
</comment>
<dbReference type="EMBL" id="SKCS01000153">
    <property type="protein sequence ID" value="TNN15211.1"/>
    <property type="molecule type" value="Genomic_DNA"/>
</dbReference>